<sequence>MILCSIRDVKVGSFMSPFPQRNEKEAIVAFSRAVQNGELPKGIPLSDLQFFCLGEYNEETGVISAFPQPKYLCCPSDFGGESNAHS</sequence>
<evidence type="ECO:0000313" key="2">
    <source>
        <dbReference type="EMBL" id="XCD05537.1"/>
    </source>
</evidence>
<organism evidence="4">
    <name type="scientific">Dulem virus 135</name>
    <dbReference type="NCBI Taxonomy" id="3145612"/>
    <lineage>
        <taxon>Viruses</taxon>
        <taxon>Monodnaviria</taxon>
        <taxon>Sangervirae</taxon>
        <taxon>Phixviricota</taxon>
        <taxon>Malgrandaviricetes</taxon>
        <taxon>Petitvirales</taxon>
        <taxon>Microviridae</taxon>
        <taxon>Microvirus</taxon>
    </lineage>
</organism>
<dbReference type="EMBL" id="PP511572">
    <property type="protein sequence ID" value="XCD05537.1"/>
    <property type="molecule type" value="Genomic_DNA"/>
</dbReference>
<dbReference type="InterPro" id="IPR046781">
    <property type="entry name" value="Phage_ORF5"/>
</dbReference>
<evidence type="ECO:0000313" key="3">
    <source>
        <dbReference type="EMBL" id="XCD06488.1"/>
    </source>
</evidence>
<accession>A0AAU8B5K0</accession>
<name>A0AAU8B5K0_9VIRU</name>
<reference evidence="4" key="1">
    <citation type="submission" date="2024-03" db="EMBL/GenBank/DDBJ databases">
        <title>Diverse circular DNA viruses in blood, oral, and fecal samples of captive lemurs.</title>
        <authorList>
            <person name="Paietta E.N."/>
            <person name="Kraberger S."/>
            <person name="Lund M.C."/>
            <person name="Custer J.M."/>
            <person name="Vargas K.M."/>
            <person name="Ehmke E.E."/>
            <person name="Yoder A.D."/>
            <person name="Varsani A."/>
        </authorList>
    </citation>
    <scope>NUCLEOTIDE SEQUENCE</scope>
    <source>
        <strain evidence="1">Duke_21_88</strain>
        <strain evidence="2">Duke_24FS_101</strain>
        <strain evidence="3">Duke_25FS_112</strain>
        <strain evidence="4">Duke_26_81</strain>
    </source>
</reference>
<dbReference type="EMBL" id="PP511677">
    <property type="protein sequence ID" value="XCD06488.1"/>
    <property type="molecule type" value="Genomic_DNA"/>
</dbReference>
<dbReference type="EMBL" id="PP511751">
    <property type="protein sequence ID" value="XCD07104.1"/>
    <property type="molecule type" value="Genomic_DNA"/>
</dbReference>
<evidence type="ECO:0000313" key="1">
    <source>
        <dbReference type="EMBL" id="XCD04110.1"/>
    </source>
</evidence>
<evidence type="ECO:0000313" key="4">
    <source>
        <dbReference type="EMBL" id="XCD07104.1"/>
    </source>
</evidence>
<dbReference type="EMBL" id="PP511424">
    <property type="protein sequence ID" value="XCD04110.1"/>
    <property type="molecule type" value="Genomic_DNA"/>
</dbReference>
<proteinExistence type="predicted"/>
<dbReference type="Pfam" id="PF20577">
    <property type="entry name" value="Phage_ORF5"/>
    <property type="match status" value="1"/>
</dbReference>
<protein>
    <submittedName>
        <fullName evidence="4">Nonstructural protein</fullName>
    </submittedName>
</protein>